<protein>
    <recommendedName>
        <fullName evidence="3">Proposed lipoate regulatory protein YbeD</fullName>
    </recommendedName>
</protein>
<dbReference type="HAMAP" id="MF_00659">
    <property type="entry name" value="UPF0250"/>
    <property type="match status" value="1"/>
</dbReference>
<dbReference type="SUPFAM" id="SSF117991">
    <property type="entry name" value="YbeD/HP0495-like"/>
    <property type="match status" value="1"/>
</dbReference>
<gene>
    <name evidence="2" type="ORF">MNBD_GAMMA02-566</name>
</gene>
<accession>A0A3B0WS63</accession>
<evidence type="ECO:0000313" key="2">
    <source>
        <dbReference type="EMBL" id="VAW46554.1"/>
    </source>
</evidence>
<dbReference type="InterPro" id="IPR007454">
    <property type="entry name" value="UPF0250_YbeD-like"/>
</dbReference>
<reference evidence="2" key="1">
    <citation type="submission" date="2018-06" db="EMBL/GenBank/DDBJ databases">
        <authorList>
            <person name="Zhirakovskaya E."/>
        </authorList>
    </citation>
    <scope>NUCLEOTIDE SEQUENCE</scope>
</reference>
<sequence length="94" mass="10641">MTEITDNSKEPKGFEFPCEYPVKAMGPNTDEFVIKITEIVKQHAPEVSKNSVHSKVSASGKYKSVTVLVYAQSKDHLINIYQELKLVEEVVWTL</sequence>
<dbReference type="Gene3D" id="3.30.70.260">
    <property type="match status" value="1"/>
</dbReference>
<evidence type="ECO:0000256" key="1">
    <source>
        <dbReference type="ARBA" id="ARBA00008460"/>
    </source>
</evidence>
<dbReference type="Pfam" id="PF04359">
    <property type="entry name" value="DUF493"/>
    <property type="match status" value="1"/>
</dbReference>
<name>A0A3B0WS63_9ZZZZ</name>
<dbReference type="GO" id="GO:0005829">
    <property type="term" value="C:cytosol"/>
    <property type="evidence" value="ECO:0007669"/>
    <property type="project" value="TreeGrafter"/>
</dbReference>
<comment type="similarity">
    <text evidence="1">Belongs to the UPF0250 family.</text>
</comment>
<proteinExistence type="inferred from homology"/>
<evidence type="ECO:0008006" key="3">
    <source>
        <dbReference type="Google" id="ProtNLM"/>
    </source>
</evidence>
<dbReference type="InterPro" id="IPR027471">
    <property type="entry name" value="YbeD-like_sf"/>
</dbReference>
<organism evidence="2">
    <name type="scientific">hydrothermal vent metagenome</name>
    <dbReference type="NCBI Taxonomy" id="652676"/>
    <lineage>
        <taxon>unclassified sequences</taxon>
        <taxon>metagenomes</taxon>
        <taxon>ecological metagenomes</taxon>
    </lineage>
</organism>
<dbReference type="AlphaFoldDB" id="A0A3B0WS63"/>
<dbReference type="EMBL" id="UOFA01000291">
    <property type="protein sequence ID" value="VAW46554.1"/>
    <property type="molecule type" value="Genomic_DNA"/>
</dbReference>
<dbReference type="PANTHER" id="PTHR38036:SF1">
    <property type="entry name" value="UPF0250 PROTEIN YBED"/>
    <property type="match status" value="1"/>
</dbReference>
<dbReference type="PANTHER" id="PTHR38036">
    <property type="entry name" value="UPF0250 PROTEIN YBED"/>
    <property type="match status" value="1"/>
</dbReference>